<keyword evidence="4 8" id="KW-0028">Amino-acid biosynthesis</keyword>
<evidence type="ECO:0000256" key="8">
    <source>
        <dbReference type="RuleBase" id="RU366003"/>
    </source>
</evidence>
<dbReference type="Pfam" id="PF02811">
    <property type="entry name" value="PHP"/>
    <property type="match status" value="1"/>
</dbReference>
<dbReference type="GO" id="GO:0005737">
    <property type="term" value="C:cytoplasm"/>
    <property type="evidence" value="ECO:0007669"/>
    <property type="project" value="TreeGrafter"/>
</dbReference>
<comment type="pathway">
    <text evidence="1 8">Amino-acid biosynthesis; L-histidine biosynthesis; L-histidine from 5-phospho-alpha-D-ribose 1-diphosphate: step 8/9.</text>
</comment>
<organism evidence="10 11">
    <name type="scientific">Desulfurispira natronophila</name>
    <dbReference type="NCBI Taxonomy" id="682562"/>
    <lineage>
        <taxon>Bacteria</taxon>
        <taxon>Pseudomonadati</taxon>
        <taxon>Chrysiogenota</taxon>
        <taxon>Chrysiogenia</taxon>
        <taxon>Chrysiogenales</taxon>
        <taxon>Chrysiogenaceae</taxon>
        <taxon>Desulfurispira</taxon>
    </lineage>
</organism>
<dbReference type="Gene3D" id="3.20.20.140">
    <property type="entry name" value="Metal-dependent hydrolases"/>
    <property type="match status" value="1"/>
</dbReference>
<keyword evidence="5 8" id="KW-0378">Hydrolase</keyword>
<dbReference type="InterPro" id="IPR010140">
    <property type="entry name" value="Histidinol_P_phosphatase_HisJ"/>
</dbReference>
<dbReference type="InterPro" id="IPR004013">
    <property type="entry name" value="PHP_dom"/>
</dbReference>
<evidence type="ECO:0000313" key="11">
    <source>
        <dbReference type="Proteomes" id="UP000528322"/>
    </source>
</evidence>
<protein>
    <recommendedName>
        <fullName evidence="3 8">Histidinol-phosphatase</fullName>
        <shortName evidence="8">HolPase</shortName>
        <ecNumber evidence="3 8">3.1.3.15</ecNumber>
    </recommendedName>
</protein>
<dbReference type="NCBIfam" id="TIGR01856">
    <property type="entry name" value="hisJ_fam"/>
    <property type="match status" value="1"/>
</dbReference>
<evidence type="ECO:0000256" key="5">
    <source>
        <dbReference type="ARBA" id="ARBA00022801"/>
    </source>
</evidence>
<dbReference type="SUPFAM" id="SSF89550">
    <property type="entry name" value="PHP domain-like"/>
    <property type="match status" value="1"/>
</dbReference>
<evidence type="ECO:0000259" key="9">
    <source>
        <dbReference type="Pfam" id="PF02811"/>
    </source>
</evidence>
<name>A0A7W8DGQ6_9BACT</name>
<keyword evidence="11" id="KW-1185">Reference proteome</keyword>
<evidence type="ECO:0000256" key="6">
    <source>
        <dbReference type="ARBA" id="ARBA00023102"/>
    </source>
</evidence>
<comment type="similarity">
    <text evidence="2 8">Belongs to the PHP hydrolase family. HisK subfamily.</text>
</comment>
<feature type="domain" description="PHP" evidence="9">
    <location>
        <begin position="1"/>
        <end position="167"/>
    </location>
</feature>
<evidence type="ECO:0000256" key="2">
    <source>
        <dbReference type="ARBA" id="ARBA00009152"/>
    </source>
</evidence>
<dbReference type="GO" id="GO:0000105">
    <property type="term" value="P:L-histidine biosynthetic process"/>
    <property type="evidence" value="ECO:0007669"/>
    <property type="project" value="UniProtKB-UniRule"/>
</dbReference>
<evidence type="ECO:0000256" key="7">
    <source>
        <dbReference type="ARBA" id="ARBA00049158"/>
    </source>
</evidence>
<gene>
    <name evidence="10" type="ORF">HNR37_000941</name>
</gene>
<dbReference type="CDD" id="cd12110">
    <property type="entry name" value="PHP_HisPPase_Hisj_like"/>
    <property type="match status" value="1"/>
</dbReference>
<dbReference type="AlphaFoldDB" id="A0A7W8DGQ6"/>
<dbReference type="PANTHER" id="PTHR21039">
    <property type="entry name" value="HISTIDINOL PHOSPHATASE-RELATED"/>
    <property type="match status" value="1"/>
</dbReference>
<keyword evidence="6 8" id="KW-0368">Histidine biosynthesis</keyword>
<reference evidence="10 11" key="1">
    <citation type="submission" date="2020-08" db="EMBL/GenBank/DDBJ databases">
        <title>Genomic Encyclopedia of Type Strains, Phase IV (KMG-IV): sequencing the most valuable type-strain genomes for metagenomic binning, comparative biology and taxonomic classification.</title>
        <authorList>
            <person name="Goeker M."/>
        </authorList>
    </citation>
    <scope>NUCLEOTIDE SEQUENCE [LARGE SCALE GENOMIC DNA]</scope>
    <source>
        <strain evidence="10 11">DSM 22071</strain>
    </source>
</reference>
<evidence type="ECO:0000256" key="3">
    <source>
        <dbReference type="ARBA" id="ARBA00013085"/>
    </source>
</evidence>
<dbReference type="EC" id="3.1.3.15" evidence="3 8"/>
<dbReference type="PANTHER" id="PTHR21039:SF0">
    <property type="entry name" value="HISTIDINOL-PHOSPHATASE"/>
    <property type="match status" value="1"/>
</dbReference>
<proteinExistence type="inferred from homology"/>
<dbReference type="EMBL" id="JACHID010000004">
    <property type="protein sequence ID" value="MBB5021629.1"/>
    <property type="molecule type" value="Genomic_DNA"/>
</dbReference>
<dbReference type="GO" id="GO:0004401">
    <property type="term" value="F:histidinol-phosphatase activity"/>
    <property type="evidence" value="ECO:0007669"/>
    <property type="project" value="UniProtKB-UniRule"/>
</dbReference>
<dbReference type="NCBIfam" id="NF005596">
    <property type="entry name" value="PRK07328.1"/>
    <property type="match status" value="1"/>
</dbReference>
<evidence type="ECO:0000256" key="4">
    <source>
        <dbReference type="ARBA" id="ARBA00022605"/>
    </source>
</evidence>
<evidence type="ECO:0000256" key="1">
    <source>
        <dbReference type="ARBA" id="ARBA00004970"/>
    </source>
</evidence>
<dbReference type="UniPathway" id="UPA00031">
    <property type="reaction ID" value="UER00013"/>
</dbReference>
<comment type="caution">
    <text evidence="10">The sequence shown here is derived from an EMBL/GenBank/DDBJ whole genome shotgun (WGS) entry which is preliminary data.</text>
</comment>
<sequence length="239" mass="27874">MREIGFSEHAYRFRQARGLLNSQADAMYDEDIEEYIATIKAARQMGLPVRLGIEMDYVASREAGIRDFLASFPWDYIIGSVHWIEDWGFDLPSHAHEWRERDVVDVYYTYYEILQQAIRSQLFDIIGHFDVIKVFGYRPPVNINMSAVYESTVRLMKDYDTVFEISTAGLRKPVREIYPAMDILTLVAKHRLPVVVSSDAHYPADVGRDFELALQLARDVGIKTVVRFENRQRYYEDLS</sequence>
<dbReference type="InterPro" id="IPR016195">
    <property type="entry name" value="Pol/histidinol_Pase-like"/>
</dbReference>
<dbReference type="Proteomes" id="UP000528322">
    <property type="component" value="Unassembled WGS sequence"/>
</dbReference>
<evidence type="ECO:0000313" key="10">
    <source>
        <dbReference type="EMBL" id="MBB5021629.1"/>
    </source>
</evidence>
<accession>A0A7W8DGQ6</accession>
<comment type="catalytic activity">
    <reaction evidence="7 8">
        <text>L-histidinol phosphate + H2O = L-histidinol + phosphate</text>
        <dbReference type="Rhea" id="RHEA:14465"/>
        <dbReference type="ChEBI" id="CHEBI:15377"/>
        <dbReference type="ChEBI" id="CHEBI:43474"/>
        <dbReference type="ChEBI" id="CHEBI:57699"/>
        <dbReference type="ChEBI" id="CHEBI:57980"/>
        <dbReference type="EC" id="3.1.3.15"/>
    </reaction>
</comment>